<evidence type="ECO:0000313" key="10">
    <source>
        <dbReference type="EMBL" id="WFP17435.1"/>
    </source>
</evidence>
<dbReference type="EMBL" id="CP121252">
    <property type="protein sequence ID" value="WFP17435.1"/>
    <property type="molecule type" value="Genomic_DNA"/>
</dbReference>
<dbReference type="InterPro" id="IPR037294">
    <property type="entry name" value="ABC_BtuC-like"/>
</dbReference>
<evidence type="ECO:0000256" key="4">
    <source>
        <dbReference type="ARBA" id="ARBA00022475"/>
    </source>
</evidence>
<evidence type="ECO:0000256" key="9">
    <source>
        <dbReference type="SAM" id="Phobius"/>
    </source>
</evidence>
<reference evidence="10 11" key="1">
    <citation type="submission" date="2023-04" db="EMBL/GenBank/DDBJ databases">
        <title>Funneling lignin-derived compounds into biodiesel using alkali-halophilic Citricoccus sp. P2.</title>
        <authorList>
            <person name="Luo C.-B."/>
        </authorList>
    </citation>
    <scope>NUCLEOTIDE SEQUENCE [LARGE SCALE GENOMIC DNA]</scope>
    <source>
        <strain evidence="10 11">P2</strain>
    </source>
</reference>
<evidence type="ECO:0000256" key="7">
    <source>
        <dbReference type="ARBA" id="ARBA00023136"/>
    </source>
</evidence>
<dbReference type="Gene3D" id="1.10.3470.10">
    <property type="entry name" value="ABC transporter involved in vitamin B12 uptake, BtuC"/>
    <property type="match status" value="1"/>
</dbReference>
<feature type="transmembrane region" description="Helical" evidence="9">
    <location>
        <begin position="33"/>
        <end position="52"/>
    </location>
</feature>
<accession>A0ABY8H8G5</accession>
<evidence type="ECO:0000256" key="5">
    <source>
        <dbReference type="ARBA" id="ARBA00022692"/>
    </source>
</evidence>
<feature type="transmembrane region" description="Helical" evidence="9">
    <location>
        <begin position="258"/>
        <end position="278"/>
    </location>
</feature>
<keyword evidence="5 8" id="KW-0812">Transmembrane</keyword>
<protein>
    <submittedName>
        <fullName evidence="10">Metal ABC transporter permease</fullName>
    </submittedName>
</protein>
<feature type="transmembrane region" description="Helical" evidence="9">
    <location>
        <begin position="90"/>
        <end position="109"/>
    </location>
</feature>
<dbReference type="InterPro" id="IPR001626">
    <property type="entry name" value="ABC_TroCD"/>
</dbReference>
<keyword evidence="4" id="KW-1003">Cell membrane</keyword>
<evidence type="ECO:0000256" key="8">
    <source>
        <dbReference type="RuleBase" id="RU003943"/>
    </source>
</evidence>
<keyword evidence="3 8" id="KW-0813">Transport</keyword>
<sequence>MSFLIGVILLAVGTALACALLGAFVVLRRNSMLVDAIGHAVFPGIVVGYWFTQDLSSPWLLLAAALSGLIVVLGSELLERTGLVAGDAPQGLIFPALFSIGILMVSTHFSNLHLDTHTVLVGDLNLAAFDQLVIGGTVLGPTHLYVMLGVLALDVAFIALCYPALKLTTFNQSYAASLGLRTVALNTTLMFLVALTVTAAFYAVGAILVLALIVVPAATAALLAHRMSTMIALTLGFAAGGSFLGFWLAYVLNAATSAGIAVFLGLMFTAVLLVRHLLGAQRRRQAGYQLIRESAAQAVQRSEVHTP</sequence>
<dbReference type="PANTHER" id="PTHR30477">
    <property type="entry name" value="ABC-TRANSPORTER METAL-BINDING PROTEIN"/>
    <property type="match status" value="1"/>
</dbReference>
<evidence type="ECO:0000256" key="6">
    <source>
        <dbReference type="ARBA" id="ARBA00022989"/>
    </source>
</evidence>
<dbReference type="Pfam" id="PF00950">
    <property type="entry name" value="ABC-3"/>
    <property type="match status" value="1"/>
</dbReference>
<feature type="transmembrane region" description="Helical" evidence="9">
    <location>
        <begin position="231"/>
        <end position="252"/>
    </location>
</feature>
<comment type="similarity">
    <text evidence="2 8">Belongs to the ABC-3 integral membrane protein family.</text>
</comment>
<feature type="transmembrane region" description="Helical" evidence="9">
    <location>
        <begin position="201"/>
        <end position="224"/>
    </location>
</feature>
<keyword evidence="6 9" id="KW-1133">Transmembrane helix</keyword>
<gene>
    <name evidence="10" type="ORF">P8192_04820</name>
</gene>
<keyword evidence="11" id="KW-1185">Reference proteome</keyword>
<proteinExistence type="inferred from homology"/>
<feature type="transmembrane region" description="Helical" evidence="9">
    <location>
        <begin position="6"/>
        <end position="26"/>
    </location>
</feature>
<evidence type="ECO:0000256" key="2">
    <source>
        <dbReference type="ARBA" id="ARBA00008034"/>
    </source>
</evidence>
<keyword evidence="7 9" id="KW-0472">Membrane</keyword>
<dbReference type="RefSeq" id="WP_278158931.1">
    <property type="nucleotide sequence ID" value="NZ_CP121252.1"/>
</dbReference>
<dbReference type="PANTHER" id="PTHR30477:SF8">
    <property type="entry name" value="METAL TRANSPORT SYSTEM MEMBRANE PROTEIN CT_070-RELATED"/>
    <property type="match status" value="1"/>
</dbReference>
<dbReference type="Proteomes" id="UP001219037">
    <property type="component" value="Chromosome"/>
</dbReference>
<evidence type="ECO:0000256" key="3">
    <source>
        <dbReference type="ARBA" id="ARBA00022448"/>
    </source>
</evidence>
<dbReference type="SUPFAM" id="SSF81345">
    <property type="entry name" value="ABC transporter involved in vitamin B12 uptake, BtuC"/>
    <property type="match status" value="1"/>
</dbReference>
<feature type="transmembrane region" description="Helical" evidence="9">
    <location>
        <begin position="58"/>
        <end position="78"/>
    </location>
</feature>
<feature type="transmembrane region" description="Helical" evidence="9">
    <location>
        <begin position="174"/>
        <end position="195"/>
    </location>
</feature>
<feature type="transmembrane region" description="Helical" evidence="9">
    <location>
        <begin position="144"/>
        <end position="162"/>
    </location>
</feature>
<comment type="subcellular location">
    <subcellularLocation>
        <location evidence="1 8">Cell membrane</location>
        <topology evidence="1 8">Multi-pass membrane protein</topology>
    </subcellularLocation>
</comment>
<evidence type="ECO:0000313" key="11">
    <source>
        <dbReference type="Proteomes" id="UP001219037"/>
    </source>
</evidence>
<organism evidence="10 11">
    <name type="scientific">Citricoccus muralis</name>
    <dbReference type="NCBI Taxonomy" id="169134"/>
    <lineage>
        <taxon>Bacteria</taxon>
        <taxon>Bacillati</taxon>
        <taxon>Actinomycetota</taxon>
        <taxon>Actinomycetes</taxon>
        <taxon>Micrococcales</taxon>
        <taxon>Micrococcaceae</taxon>
        <taxon>Citricoccus</taxon>
    </lineage>
</organism>
<evidence type="ECO:0000256" key="1">
    <source>
        <dbReference type="ARBA" id="ARBA00004651"/>
    </source>
</evidence>
<name>A0ABY8H8G5_9MICC</name>